<organism evidence="1 2">
    <name type="scientific">Bradyrhizobium canariense</name>
    <dbReference type="NCBI Taxonomy" id="255045"/>
    <lineage>
        <taxon>Bacteria</taxon>
        <taxon>Pseudomonadati</taxon>
        <taxon>Pseudomonadota</taxon>
        <taxon>Alphaproteobacteria</taxon>
        <taxon>Hyphomicrobiales</taxon>
        <taxon>Nitrobacteraceae</taxon>
        <taxon>Bradyrhizobium</taxon>
    </lineage>
</organism>
<dbReference type="PANTHER" id="PTHR11803">
    <property type="entry name" value="2-IMINOBUTANOATE/2-IMINOPROPANOATE DEAMINASE RIDA"/>
    <property type="match status" value="1"/>
</dbReference>
<name>A0A1H1VHD9_9BRAD</name>
<dbReference type="AlphaFoldDB" id="A0A1H1VHD9"/>
<evidence type="ECO:0000313" key="1">
    <source>
        <dbReference type="EMBL" id="SDS83509.1"/>
    </source>
</evidence>
<gene>
    <name evidence="1" type="ORF">SAMN05444158_3390</name>
</gene>
<dbReference type="InterPro" id="IPR035959">
    <property type="entry name" value="RutC-like_sf"/>
</dbReference>
<keyword evidence="2" id="KW-1185">Reference proteome</keyword>
<dbReference type="GO" id="GO:0019239">
    <property type="term" value="F:deaminase activity"/>
    <property type="evidence" value="ECO:0007669"/>
    <property type="project" value="TreeGrafter"/>
</dbReference>
<reference evidence="2" key="1">
    <citation type="submission" date="2016-10" db="EMBL/GenBank/DDBJ databases">
        <authorList>
            <person name="Varghese N."/>
            <person name="Submissions S."/>
        </authorList>
    </citation>
    <scope>NUCLEOTIDE SEQUENCE [LARGE SCALE GENOMIC DNA]</scope>
    <source>
        <strain evidence="2">GAS369</strain>
    </source>
</reference>
<proteinExistence type="predicted"/>
<dbReference type="SUPFAM" id="SSF55298">
    <property type="entry name" value="YjgF-like"/>
    <property type="match status" value="1"/>
</dbReference>
<dbReference type="EMBL" id="LT629750">
    <property type="protein sequence ID" value="SDS83509.1"/>
    <property type="molecule type" value="Genomic_DNA"/>
</dbReference>
<dbReference type="Proteomes" id="UP000243904">
    <property type="component" value="Chromosome I"/>
</dbReference>
<dbReference type="PANTHER" id="PTHR11803:SF39">
    <property type="entry name" value="2-IMINOBUTANOATE_2-IMINOPROPANOATE DEAMINASE"/>
    <property type="match status" value="1"/>
</dbReference>
<dbReference type="GO" id="GO:0005829">
    <property type="term" value="C:cytosol"/>
    <property type="evidence" value="ECO:0007669"/>
    <property type="project" value="TreeGrafter"/>
</dbReference>
<dbReference type="RefSeq" id="WP_146688080.1">
    <property type="nucleotide sequence ID" value="NZ_LT629750.1"/>
</dbReference>
<accession>A0A1H1VHD9</accession>
<protein>
    <submittedName>
        <fullName evidence="1">2-iminobutanoate/2-iminopropanoate deaminase</fullName>
    </submittedName>
</protein>
<dbReference type="CDD" id="cd00448">
    <property type="entry name" value="YjgF_YER057c_UK114_family"/>
    <property type="match status" value="1"/>
</dbReference>
<dbReference type="Gene3D" id="3.30.1330.40">
    <property type="entry name" value="RutC-like"/>
    <property type="match status" value="1"/>
</dbReference>
<evidence type="ECO:0000313" key="2">
    <source>
        <dbReference type="Proteomes" id="UP000243904"/>
    </source>
</evidence>
<dbReference type="InterPro" id="IPR006175">
    <property type="entry name" value="YjgF/YER057c/UK114"/>
</dbReference>
<dbReference type="Pfam" id="PF01042">
    <property type="entry name" value="Ribonuc_L-PSP"/>
    <property type="match status" value="1"/>
</dbReference>
<sequence>MEKQIVDVPEFSGWSKSSTTPVSFVVKANGLVFVSGIPPLDPDTGTFSVQDVAAQTRRVMENIGLCLKAAGSSFDKVVRCTVYVTNAAYFTTINEIYGKFFPGAPPARTFVVVGSWPAPFDVEIECTALS</sequence>